<keyword evidence="2" id="KW-1185">Reference proteome</keyword>
<dbReference type="AlphaFoldDB" id="A0A9P1IL09"/>
<comment type="caution">
    <text evidence="1">The sequence shown here is derived from an EMBL/GenBank/DDBJ whole genome shotgun (WGS) entry which is preliminary data.</text>
</comment>
<dbReference type="Proteomes" id="UP001152747">
    <property type="component" value="Unassembled WGS sequence"/>
</dbReference>
<protein>
    <submittedName>
        <fullName evidence="1">Uncharacterized protein</fullName>
    </submittedName>
</protein>
<gene>
    <name evidence="1" type="ORF">CAMP_LOCUS9460</name>
</gene>
<dbReference type="EMBL" id="CANHGI010000004">
    <property type="protein sequence ID" value="CAI5446823.1"/>
    <property type="molecule type" value="Genomic_DNA"/>
</dbReference>
<proteinExistence type="predicted"/>
<sequence>MFNLLDVSEYARRKLVTELEHRDENFSNSNHHYEEKIKEKKFKKMEIKSGFETVQTETSYSGKVGVKLEDHGYAVTENVAETIQDLTADMITKIPGFED</sequence>
<evidence type="ECO:0000313" key="1">
    <source>
        <dbReference type="EMBL" id="CAI5446823.1"/>
    </source>
</evidence>
<organism evidence="1 2">
    <name type="scientific">Caenorhabditis angaria</name>
    <dbReference type="NCBI Taxonomy" id="860376"/>
    <lineage>
        <taxon>Eukaryota</taxon>
        <taxon>Metazoa</taxon>
        <taxon>Ecdysozoa</taxon>
        <taxon>Nematoda</taxon>
        <taxon>Chromadorea</taxon>
        <taxon>Rhabditida</taxon>
        <taxon>Rhabditina</taxon>
        <taxon>Rhabditomorpha</taxon>
        <taxon>Rhabditoidea</taxon>
        <taxon>Rhabditidae</taxon>
        <taxon>Peloderinae</taxon>
        <taxon>Caenorhabditis</taxon>
    </lineage>
</organism>
<name>A0A9P1IL09_9PELO</name>
<reference evidence="1" key="1">
    <citation type="submission" date="2022-11" db="EMBL/GenBank/DDBJ databases">
        <authorList>
            <person name="Kikuchi T."/>
        </authorList>
    </citation>
    <scope>NUCLEOTIDE SEQUENCE</scope>
    <source>
        <strain evidence="1">PS1010</strain>
    </source>
</reference>
<accession>A0A9P1IL09</accession>
<evidence type="ECO:0000313" key="2">
    <source>
        <dbReference type="Proteomes" id="UP001152747"/>
    </source>
</evidence>